<sequence>MKRIFIILTVFLLLIGCKKDQSKTEVNSNVIKNKNRKDYIDFKYDKAIAFASVNPMDYFDGNFDKELDVKKFKDTINRNLDLNQIKDLNDILSGKKNGDLSDSAISADCFYPRHNIIFLKDEKIVNYISVCFECNQIKSSKPTFAKMQNFVDFFNSINLKMFPNPIEHKEYYDSLKFTNNKH</sequence>
<name>A0A3G6N193_9FLAO</name>
<proteinExistence type="predicted"/>
<evidence type="ECO:0000313" key="2">
    <source>
        <dbReference type="Proteomes" id="UP000269076"/>
    </source>
</evidence>
<evidence type="ECO:0000313" key="1">
    <source>
        <dbReference type="EMBL" id="AZA61801.1"/>
    </source>
</evidence>
<protein>
    <recommendedName>
        <fullName evidence="3">Lipoprotein</fullName>
    </recommendedName>
</protein>
<dbReference type="AlphaFoldDB" id="A0A3G6N193"/>
<reference evidence="1 2" key="1">
    <citation type="submission" date="2018-11" db="EMBL/GenBank/DDBJ databases">
        <title>Proposal to divide the Flavobacteriaceae and reorganize its genera based on Amino Acid Identity values calculated from whole genome sequences.</title>
        <authorList>
            <person name="Nicholson A.C."/>
            <person name="Gulvik C.A."/>
            <person name="Whitney A.M."/>
            <person name="Humrighouse B.W."/>
            <person name="Bell M."/>
            <person name="Holmes B."/>
            <person name="Steigerwalt A."/>
            <person name="Villarma A."/>
            <person name="Sheth M."/>
            <person name="Batra D."/>
            <person name="Pryor J."/>
            <person name="Bernardet J.-F."/>
            <person name="Hugo C."/>
            <person name="Kampfer P."/>
            <person name="Newman J."/>
            <person name="Mcquiston J.R."/>
        </authorList>
    </citation>
    <scope>NUCLEOTIDE SEQUENCE [LARGE SCALE GENOMIC DNA]</scope>
    <source>
        <strain evidence="1 2">G0211</strain>
    </source>
</reference>
<dbReference type="EMBL" id="CP033928">
    <property type="protein sequence ID" value="AZA61801.1"/>
    <property type="molecule type" value="Genomic_DNA"/>
</dbReference>
<dbReference type="PROSITE" id="PS51257">
    <property type="entry name" value="PROKAR_LIPOPROTEIN"/>
    <property type="match status" value="1"/>
</dbReference>
<dbReference type="Proteomes" id="UP000269076">
    <property type="component" value="Chromosome"/>
</dbReference>
<gene>
    <name evidence="1" type="ORF">EG340_12440</name>
</gene>
<evidence type="ECO:0008006" key="3">
    <source>
        <dbReference type="Google" id="ProtNLM"/>
    </source>
</evidence>
<accession>A0A3G6N193</accession>
<organism evidence="1 2">
    <name type="scientific">Chryseobacterium indoltheticum</name>
    <dbReference type="NCBI Taxonomy" id="254"/>
    <lineage>
        <taxon>Bacteria</taxon>
        <taxon>Pseudomonadati</taxon>
        <taxon>Bacteroidota</taxon>
        <taxon>Flavobacteriia</taxon>
        <taxon>Flavobacteriales</taxon>
        <taxon>Weeksellaceae</taxon>
        <taxon>Chryseobacterium group</taxon>
        <taxon>Chryseobacterium</taxon>
    </lineage>
</organism>
<dbReference type="RefSeq" id="WP_123886451.1">
    <property type="nucleotide sequence ID" value="NZ_CP033928.1"/>
</dbReference>